<feature type="compositionally biased region" description="Polar residues" evidence="1">
    <location>
        <begin position="54"/>
        <end position="64"/>
    </location>
</feature>
<keyword evidence="3" id="KW-1185">Reference proteome</keyword>
<protein>
    <submittedName>
        <fullName evidence="2">Uncharacterized protein</fullName>
    </submittedName>
</protein>
<evidence type="ECO:0000313" key="3">
    <source>
        <dbReference type="Proteomes" id="UP000828390"/>
    </source>
</evidence>
<reference evidence="2" key="1">
    <citation type="journal article" date="2019" name="bioRxiv">
        <title>The Genome of the Zebra Mussel, Dreissena polymorpha: A Resource for Invasive Species Research.</title>
        <authorList>
            <person name="McCartney M.A."/>
            <person name="Auch B."/>
            <person name="Kono T."/>
            <person name="Mallez S."/>
            <person name="Zhang Y."/>
            <person name="Obille A."/>
            <person name="Becker A."/>
            <person name="Abrahante J.E."/>
            <person name="Garbe J."/>
            <person name="Badalamenti J.P."/>
            <person name="Herman A."/>
            <person name="Mangelson H."/>
            <person name="Liachko I."/>
            <person name="Sullivan S."/>
            <person name="Sone E.D."/>
            <person name="Koren S."/>
            <person name="Silverstein K.A.T."/>
            <person name="Beckman K.B."/>
            <person name="Gohl D.M."/>
        </authorList>
    </citation>
    <scope>NUCLEOTIDE SEQUENCE</scope>
    <source>
        <strain evidence="2">Duluth1</strain>
        <tissue evidence="2">Whole animal</tissue>
    </source>
</reference>
<name>A0A9D4KIE0_DREPO</name>
<dbReference type="AlphaFoldDB" id="A0A9D4KIE0"/>
<evidence type="ECO:0000313" key="2">
    <source>
        <dbReference type="EMBL" id="KAH3839651.1"/>
    </source>
</evidence>
<evidence type="ECO:0000256" key="1">
    <source>
        <dbReference type="SAM" id="MobiDB-lite"/>
    </source>
</evidence>
<reference evidence="2" key="2">
    <citation type="submission" date="2020-11" db="EMBL/GenBank/DDBJ databases">
        <authorList>
            <person name="McCartney M.A."/>
            <person name="Auch B."/>
            <person name="Kono T."/>
            <person name="Mallez S."/>
            <person name="Becker A."/>
            <person name="Gohl D.M."/>
            <person name="Silverstein K.A.T."/>
            <person name="Koren S."/>
            <person name="Bechman K.B."/>
            <person name="Herman A."/>
            <person name="Abrahante J.E."/>
            <person name="Garbe J."/>
        </authorList>
    </citation>
    <scope>NUCLEOTIDE SEQUENCE</scope>
    <source>
        <strain evidence="2">Duluth1</strain>
        <tissue evidence="2">Whole animal</tissue>
    </source>
</reference>
<comment type="caution">
    <text evidence="2">The sequence shown here is derived from an EMBL/GenBank/DDBJ whole genome shotgun (WGS) entry which is preliminary data.</text>
</comment>
<sequence>MPANAEQAAVKGDLSTLYKITRTLSQMKSNQNKPVKYNEGHTFTKEEIRGNDLPNISRTFLTDPNHNRSRKHFTQHQPSIKS</sequence>
<dbReference type="Proteomes" id="UP000828390">
    <property type="component" value="Unassembled WGS sequence"/>
</dbReference>
<feature type="region of interest" description="Disordered" evidence="1">
    <location>
        <begin position="54"/>
        <end position="82"/>
    </location>
</feature>
<accession>A0A9D4KIE0</accession>
<proteinExistence type="predicted"/>
<gene>
    <name evidence="2" type="ORF">DPMN_113083</name>
</gene>
<dbReference type="EMBL" id="JAIWYP010000004">
    <property type="protein sequence ID" value="KAH3839651.1"/>
    <property type="molecule type" value="Genomic_DNA"/>
</dbReference>
<organism evidence="2 3">
    <name type="scientific">Dreissena polymorpha</name>
    <name type="common">Zebra mussel</name>
    <name type="synonym">Mytilus polymorpha</name>
    <dbReference type="NCBI Taxonomy" id="45954"/>
    <lineage>
        <taxon>Eukaryota</taxon>
        <taxon>Metazoa</taxon>
        <taxon>Spiralia</taxon>
        <taxon>Lophotrochozoa</taxon>
        <taxon>Mollusca</taxon>
        <taxon>Bivalvia</taxon>
        <taxon>Autobranchia</taxon>
        <taxon>Heteroconchia</taxon>
        <taxon>Euheterodonta</taxon>
        <taxon>Imparidentia</taxon>
        <taxon>Neoheterodontei</taxon>
        <taxon>Myida</taxon>
        <taxon>Dreissenoidea</taxon>
        <taxon>Dreissenidae</taxon>
        <taxon>Dreissena</taxon>
    </lineage>
</organism>